<name>A0AAV7JZR8_9METZ</name>
<dbReference type="EMBL" id="JAKMXF010000222">
    <property type="protein sequence ID" value="KAI6654387.1"/>
    <property type="molecule type" value="Genomic_DNA"/>
</dbReference>
<feature type="transmembrane region" description="Helical" evidence="1">
    <location>
        <begin position="300"/>
        <end position="321"/>
    </location>
</feature>
<feature type="transmembrane region" description="Helical" evidence="1">
    <location>
        <begin position="250"/>
        <end position="270"/>
    </location>
</feature>
<dbReference type="PANTHER" id="PTHR19346">
    <property type="entry name" value="SUGAR PHOSPHATE TRANSPORTER DOMAIN-CONTAINING PROTEIN"/>
    <property type="match status" value="1"/>
</dbReference>
<gene>
    <name evidence="3" type="ORF">LOD99_784</name>
</gene>
<feature type="domain" description="EamA" evidence="2">
    <location>
        <begin position="68"/>
        <end position="171"/>
    </location>
</feature>
<dbReference type="InterPro" id="IPR000620">
    <property type="entry name" value="EamA_dom"/>
</dbReference>
<keyword evidence="4" id="KW-1185">Reference proteome</keyword>
<keyword evidence="1" id="KW-0472">Membrane</keyword>
<comment type="caution">
    <text evidence="3">The sequence shown here is derived from an EMBL/GenBank/DDBJ whole genome shotgun (WGS) entry which is preliminary data.</text>
</comment>
<evidence type="ECO:0000313" key="4">
    <source>
        <dbReference type="Proteomes" id="UP001165289"/>
    </source>
</evidence>
<evidence type="ECO:0000259" key="2">
    <source>
        <dbReference type="Pfam" id="PF00892"/>
    </source>
</evidence>
<evidence type="ECO:0000256" key="1">
    <source>
        <dbReference type="SAM" id="Phobius"/>
    </source>
</evidence>
<sequence length="408" mass="46150">MNTQEELTDEKTKCKTRCISVKGRLIISFFCIVGDVLSWTIRAEFFQGIEGIYNKPIFISYVVHSCYVFFFFAWLVLRYFPLILKSRRIKPSIYSWKYYLLISCIFTIIIFAFNYTWYLSLPLTEVAANTAIYEAATAFVFIFSVPILGERVTLVKILSLIVSIIGVCLISLFPGQSNANRTVIIHNLSNLTNRSSNMTVLTEATINNSTLGYSLVIFSTVLYSLYEVLYKRLSSSPRDTSPIHNTIRMLGLIGIWYMILVAPFLLIAHFTGLEKFEIPSLNVALLILLNSALDGFSNILILIGIVLSSPLFISMGALLALPTSMLADYIFHKIVMSNLSILGAVCILVGFIGFIISTVLHDHTDNNRESSRCFSLKKGWTIKNYFFLYSVGWYSTVNSEDVKPLLNR</sequence>
<dbReference type="Pfam" id="PF00892">
    <property type="entry name" value="EamA"/>
    <property type="match status" value="1"/>
</dbReference>
<dbReference type="SUPFAM" id="SSF103481">
    <property type="entry name" value="Multidrug resistance efflux transporter EmrE"/>
    <property type="match status" value="1"/>
</dbReference>
<proteinExistence type="predicted"/>
<dbReference type="InterPro" id="IPR037185">
    <property type="entry name" value="EmrE-like"/>
</dbReference>
<protein>
    <submittedName>
        <fullName evidence="3">Solute carrier family 35 member F5-like</fullName>
    </submittedName>
</protein>
<dbReference type="Proteomes" id="UP001165289">
    <property type="component" value="Unassembled WGS sequence"/>
</dbReference>
<feature type="transmembrane region" description="Helical" evidence="1">
    <location>
        <begin position="155"/>
        <end position="173"/>
    </location>
</feature>
<feature type="transmembrane region" description="Helical" evidence="1">
    <location>
        <begin position="21"/>
        <end position="41"/>
    </location>
</feature>
<feature type="transmembrane region" description="Helical" evidence="1">
    <location>
        <begin position="98"/>
        <end position="118"/>
    </location>
</feature>
<dbReference type="InterPro" id="IPR026505">
    <property type="entry name" value="Solute_c_fam_35_mem_F3/F4"/>
</dbReference>
<dbReference type="PANTHER" id="PTHR19346:SF4">
    <property type="entry name" value="SUGAR PHOSPHATE TRANSPORTER DOMAIN-CONTAINING PROTEIN"/>
    <property type="match status" value="1"/>
</dbReference>
<keyword evidence="1" id="KW-1133">Transmembrane helix</keyword>
<dbReference type="GO" id="GO:0016020">
    <property type="term" value="C:membrane"/>
    <property type="evidence" value="ECO:0007669"/>
    <property type="project" value="InterPro"/>
</dbReference>
<feature type="transmembrane region" description="Helical" evidence="1">
    <location>
        <begin position="341"/>
        <end position="360"/>
    </location>
</feature>
<feature type="transmembrane region" description="Helical" evidence="1">
    <location>
        <begin position="57"/>
        <end position="77"/>
    </location>
</feature>
<dbReference type="AlphaFoldDB" id="A0AAV7JZR8"/>
<organism evidence="3 4">
    <name type="scientific">Oopsacas minuta</name>
    <dbReference type="NCBI Taxonomy" id="111878"/>
    <lineage>
        <taxon>Eukaryota</taxon>
        <taxon>Metazoa</taxon>
        <taxon>Porifera</taxon>
        <taxon>Hexactinellida</taxon>
        <taxon>Hexasterophora</taxon>
        <taxon>Lyssacinosida</taxon>
        <taxon>Leucopsacidae</taxon>
        <taxon>Oopsacas</taxon>
    </lineage>
</organism>
<reference evidence="3 4" key="1">
    <citation type="journal article" date="2023" name="BMC Biol.">
        <title>The compact genome of the sponge Oopsacas minuta (Hexactinellida) is lacking key metazoan core genes.</title>
        <authorList>
            <person name="Santini S."/>
            <person name="Schenkelaars Q."/>
            <person name="Jourda C."/>
            <person name="Duchesne M."/>
            <person name="Belahbib H."/>
            <person name="Rocher C."/>
            <person name="Selva M."/>
            <person name="Riesgo A."/>
            <person name="Vervoort M."/>
            <person name="Leys S.P."/>
            <person name="Kodjabachian L."/>
            <person name="Le Bivic A."/>
            <person name="Borchiellini C."/>
            <person name="Claverie J.M."/>
            <person name="Renard E."/>
        </authorList>
    </citation>
    <scope>NUCLEOTIDE SEQUENCE [LARGE SCALE GENOMIC DNA]</scope>
    <source>
        <strain evidence="3">SPO-2</strain>
    </source>
</reference>
<feature type="transmembrane region" description="Helical" evidence="1">
    <location>
        <begin position="130"/>
        <end position="148"/>
    </location>
</feature>
<accession>A0AAV7JZR8</accession>
<evidence type="ECO:0000313" key="3">
    <source>
        <dbReference type="EMBL" id="KAI6654387.1"/>
    </source>
</evidence>
<feature type="transmembrane region" description="Helical" evidence="1">
    <location>
        <begin position="211"/>
        <end position="229"/>
    </location>
</feature>
<keyword evidence="1" id="KW-0812">Transmembrane</keyword>